<name>A0A1S6U993_9BACT</name>
<dbReference type="EMBL" id="CP017258">
    <property type="protein sequence ID" value="AQW88017.1"/>
    <property type="molecule type" value="Genomic_DNA"/>
</dbReference>
<accession>A0A1S6U993</accession>
<dbReference type="AlphaFoldDB" id="A0A1S6U993"/>
<sequence length="158" mass="18514">MNDITIAFLISIAVAFALYMQIQKMTQNIDMDEALNGNLKEDNKNKNSELLSEDNTDKYKSFCDEIDEQIRDLRQKVKDNDLFISDDVKDEFMAELSQLSRKLTFIQNMNTKKDTKSWEKELFDILSSLENSVQKSLKNPDEINENIRENLKESFEKL</sequence>
<dbReference type="Proteomes" id="UP000190868">
    <property type="component" value="Chromosome"/>
</dbReference>
<proteinExistence type="predicted"/>
<evidence type="ECO:0000313" key="2">
    <source>
        <dbReference type="Proteomes" id="UP000190868"/>
    </source>
</evidence>
<evidence type="ECO:0000313" key="1">
    <source>
        <dbReference type="EMBL" id="AQW88017.1"/>
    </source>
</evidence>
<gene>
    <name evidence="1" type="ORF">CPIN18021_1220</name>
</gene>
<protein>
    <submittedName>
        <fullName evidence="1">Uncharacterized protein</fullName>
    </submittedName>
</protein>
<organism evidence="1 2">
    <name type="scientific">Campylobacter pinnipediorum subsp. caledonicus</name>
    <dbReference type="NCBI Taxonomy" id="1874362"/>
    <lineage>
        <taxon>Bacteria</taxon>
        <taxon>Pseudomonadati</taxon>
        <taxon>Campylobacterota</taxon>
        <taxon>Epsilonproteobacteria</taxon>
        <taxon>Campylobacterales</taxon>
        <taxon>Campylobacteraceae</taxon>
        <taxon>Campylobacter</taxon>
    </lineage>
</organism>
<keyword evidence="2" id="KW-1185">Reference proteome</keyword>
<dbReference type="RefSeq" id="WP_078424649.1">
    <property type="nucleotide sequence ID" value="NZ_CP017258.1"/>
</dbReference>
<reference evidence="2" key="1">
    <citation type="submission" date="2016-09" db="EMBL/GenBank/DDBJ databases">
        <title>Comparative genomics of the Campylobacter concisus group.</title>
        <authorList>
            <person name="Miller W.G."/>
            <person name="Yee E."/>
            <person name="Chapman M.H."/>
            <person name="Huynh S."/>
            <person name="Bono J.L."/>
            <person name="On S.L.W."/>
            <person name="StLeger J."/>
            <person name="Foster G."/>
            <person name="Parker C.T."/>
        </authorList>
    </citation>
    <scope>NUCLEOTIDE SEQUENCE [LARGE SCALE GENOMIC DNA]</scope>
    <source>
        <strain evidence="2">RM18021</strain>
    </source>
</reference>